<keyword evidence="4 9" id="KW-0547">Nucleotide-binding</keyword>
<dbReference type="PANTHER" id="PTHR24343:SF137">
    <property type="entry name" value="SERINE_THREONINE-PROTEIN KINASE HRK1"/>
    <property type="match status" value="1"/>
</dbReference>
<dbReference type="PROSITE" id="PS00108">
    <property type="entry name" value="PROTEIN_KINASE_ST"/>
    <property type="match status" value="1"/>
</dbReference>
<accession>A0A5C2SQX9</accession>
<dbReference type="EC" id="2.7.11.1" evidence="1"/>
<feature type="compositionally biased region" description="Polar residues" evidence="10">
    <location>
        <begin position="686"/>
        <end position="695"/>
    </location>
</feature>
<keyword evidence="2" id="KW-0723">Serine/threonine-protein kinase</keyword>
<evidence type="ECO:0000256" key="4">
    <source>
        <dbReference type="ARBA" id="ARBA00022741"/>
    </source>
</evidence>
<feature type="compositionally biased region" description="Basic and acidic residues" evidence="10">
    <location>
        <begin position="625"/>
        <end position="643"/>
    </location>
</feature>
<evidence type="ECO:0000313" key="12">
    <source>
        <dbReference type="EMBL" id="RPD66265.1"/>
    </source>
</evidence>
<dbReference type="InterPro" id="IPR011009">
    <property type="entry name" value="Kinase-like_dom_sf"/>
</dbReference>
<evidence type="ECO:0000256" key="6">
    <source>
        <dbReference type="ARBA" id="ARBA00022840"/>
    </source>
</evidence>
<feature type="region of interest" description="Disordered" evidence="10">
    <location>
        <begin position="270"/>
        <end position="372"/>
    </location>
</feature>
<dbReference type="InterPro" id="IPR008271">
    <property type="entry name" value="Ser/Thr_kinase_AS"/>
</dbReference>
<dbReference type="FunFam" id="1.10.510.10:FF:000595">
    <property type="entry name" value="Protein kinase, putative (AFU_orthologue AFUA_5G11840)"/>
    <property type="match status" value="1"/>
</dbReference>
<evidence type="ECO:0000256" key="10">
    <source>
        <dbReference type="SAM" id="MobiDB-lite"/>
    </source>
</evidence>
<feature type="region of interest" description="Disordered" evidence="10">
    <location>
        <begin position="846"/>
        <end position="898"/>
    </location>
</feature>
<evidence type="ECO:0000256" key="7">
    <source>
        <dbReference type="ARBA" id="ARBA00047899"/>
    </source>
</evidence>
<dbReference type="Pfam" id="PF00069">
    <property type="entry name" value="Pkinase"/>
    <property type="match status" value="1"/>
</dbReference>
<feature type="compositionally biased region" description="Low complexity" evidence="10">
    <location>
        <begin position="20"/>
        <end position="48"/>
    </location>
</feature>
<dbReference type="SUPFAM" id="SSF56112">
    <property type="entry name" value="Protein kinase-like (PK-like)"/>
    <property type="match status" value="1"/>
</dbReference>
<proteinExistence type="predicted"/>
<evidence type="ECO:0000256" key="8">
    <source>
        <dbReference type="ARBA" id="ARBA00048679"/>
    </source>
</evidence>
<dbReference type="GO" id="GO:0005829">
    <property type="term" value="C:cytosol"/>
    <property type="evidence" value="ECO:0007669"/>
    <property type="project" value="TreeGrafter"/>
</dbReference>
<protein>
    <recommendedName>
        <fullName evidence="1">non-specific serine/threonine protein kinase</fullName>
        <ecNumber evidence="1">2.7.11.1</ecNumber>
    </recommendedName>
</protein>
<dbReference type="GO" id="GO:0005524">
    <property type="term" value="F:ATP binding"/>
    <property type="evidence" value="ECO:0007669"/>
    <property type="project" value="UniProtKB-UniRule"/>
</dbReference>
<organism evidence="12 13">
    <name type="scientific">Lentinus tigrinus ALCF2SS1-6</name>
    <dbReference type="NCBI Taxonomy" id="1328759"/>
    <lineage>
        <taxon>Eukaryota</taxon>
        <taxon>Fungi</taxon>
        <taxon>Dikarya</taxon>
        <taxon>Basidiomycota</taxon>
        <taxon>Agaricomycotina</taxon>
        <taxon>Agaricomycetes</taxon>
        <taxon>Polyporales</taxon>
        <taxon>Polyporaceae</taxon>
        <taxon>Lentinus</taxon>
    </lineage>
</organism>
<feature type="compositionally biased region" description="Polar residues" evidence="10">
    <location>
        <begin position="236"/>
        <end position="252"/>
    </location>
</feature>
<feature type="compositionally biased region" description="Low complexity" evidence="10">
    <location>
        <begin position="107"/>
        <end position="139"/>
    </location>
</feature>
<comment type="catalytic activity">
    <reaction evidence="8">
        <text>L-seryl-[protein] + ATP = O-phospho-L-seryl-[protein] + ADP + H(+)</text>
        <dbReference type="Rhea" id="RHEA:17989"/>
        <dbReference type="Rhea" id="RHEA-COMP:9863"/>
        <dbReference type="Rhea" id="RHEA-COMP:11604"/>
        <dbReference type="ChEBI" id="CHEBI:15378"/>
        <dbReference type="ChEBI" id="CHEBI:29999"/>
        <dbReference type="ChEBI" id="CHEBI:30616"/>
        <dbReference type="ChEBI" id="CHEBI:83421"/>
        <dbReference type="ChEBI" id="CHEBI:456216"/>
        <dbReference type="EC" id="2.7.11.1"/>
    </reaction>
</comment>
<comment type="catalytic activity">
    <reaction evidence="7">
        <text>L-threonyl-[protein] + ATP = O-phospho-L-threonyl-[protein] + ADP + H(+)</text>
        <dbReference type="Rhea" id="RHEA:46608"/>
        <dbReference type="Rhea" id="RHEA-COMP:11060"/>
        <dbReference type="Rhea" id="RHEA-COMP:11605"/>
        <dbReference type="ChEBI" id="CHEBI:15378"/>
        <dbReference type="ChEBI" id="CHEBI:30013"/>
        <dbReference type="ChEBI" id="CHEBI:30616"/>
        <dbReference type="ChEBI" id="CHEBI:61977"/>
        <dbReference type="ChEBI" id="CHEBI:456216"/>
        <dbReference type="EC" id="2.7.11.1"/>
    </reaction>
</comment>
<dbReference type="GO" id="GO:0004674">
    <property type="term" value="F:protein serine/threonine kinase activity"/>
    <property type="evidence" value="ECO:0007669"/>
    <property type="project" value="UniProtKB-KW"/>
</dbReference>
<feature type="domain" description="Protein kinase" evidence="11">
    <location>
        <begin position="389"/>
        <end position="949"/>
    </location>
</feature>
<dbReference type="InterPro" id="IPR000719">
    <property type="entry name" value="Prot_kinase_dom"/>
</dbReference>
<dbReference type="STRING" id="1328759.A0A5C2SQX9"/>
<keyword evidence="5 12" id="KW-0418">Kinase</keyword>
<keyword evidence="6 9" id="KW-0067">ATP-binding</keyword>
<feature type="binding site" evidence="9">
    <location>
        <position position="420"/>
    </location>
    <ligand>
        <name>ATP</name>
        <dbReference type="ChEBI" id="CHEBI:30616"/>
    </ligand>
</feature>
<evidence type="ECO:0000259" key="11">
    <source>
        <dbReference type="PROSITE" id="PS50011"/>
    </source>
</evidence>
<dbReference type="InterPro" id="IPR017441">
    <property type="entry name" value="Protein_kinase_ATP_BS"/>
</dbReference>
<reference evidence="12" key="1">
    <citation type="journal article" date="2018" name="Genome Biol. Evol.">
        <title>Genomics and development of Lentinus tigrinus, a white-rot wood-decaying mushroom with dimorphic fruiting bodies.</title>
        <authorList>
            <person name="Wu B."/>
            <person name="Xu Z."/>
            <person name="Knudson A."/>
            <person name="Carlson A."/>
            <person name="Chen N."/>
            <person name="Kovaka S."/>
            <person name="LaButti K."/>
            <person name="Lipzen A."/>
            <person name="Pennachio C."/>
            <person name="Riley R."/>
            <person name="Schakwitz W."/>
            <person name="Umezawa K."/>
            <person name="Ohm R.A."/>
            <person name="Grigoriev I.V."/>
            <person name="Nagy L.G."/>
            <person name="Gibbons J."/>
            <person name="Hibbett D."/>
        </authorList>
    </citation>
    <scope>NUCLEOTIDE SEQUENCE [LARGE SCALE GENOMIC DNA]</scope>
    <source>
        <strain evidence="12">ALCF2SS1-6</strain>
    </source>
</reference>
<feature type="compositionally biased region" description="Polar residues" evidence="10">
    <location>
        <begin position="76"/>
        <end position="91"/>
    </location>
</feature>
<evidence type="ECO:0000256" key="1">
    <source>
        <dbReference type="ARBA" id="ARBA00012513"/>
    </source>
</evidence>
<feature type="region of interest" description="Disordered" evidence="10">
    <location>
        <begin position="231"/>
        <end position="252"/>
    </location>
</feature>
<sequence>MLSTKPMQPLDLSVPASRHSPSALSPQAASPASNSLAPPSPAIAIQSPSPNPDELAFPTVPPPGDSPVLPQPKEQAPTTSRRPSRFLSTSFAKRRSPSPQRSPPLSSPTSEEQPPSSARSLFSTRRASTPLASTAASPADSPPRTSPERELPPSDPPSTSPARPPSQSLALIPRTPHLSTAKSAKTHSHGPLHDLKRFLNHHIPHSHHGSPAASAGATPAALSTVDLQADVDAPMTPSSGTPGASGPVSANGSTDILTIVGEVKHKEGRLSALLRGHHREKLRTDDEKTAGSNNVHFAKTPSPDSSSAKSKDSSDSPPRSIHSQTSKTSNAHSIGASSTHSTKGDKHHDHDHHHHHQSRKRQPSTSDSAPYATPSLATATKIQMSKKYGKWGRVLGSGAGGTVRLIKASSKNGGTTFAVKEFRPKRQGESEREYQKKVTAEFCVGSTLKHPNIIETVDIVTDHGHYYEVMEYAPYDLFSVVMSGSMTRPEIYCVFRQICDGVEYLHSLGLAHRDLKLDNCVMTTDNVVKLIDFGTATVFHYPGKKVTMASGIVGSDPYLAPEVLSQDSYDPRKTDVWSCAIIFMCMILRRFPWKIPDPKCDPSFRAFVNAHPDLSIKPPPSKQIEAPKKEADSEAAKSEKDAALAKTESTATSTTPAESSGAPSLFDASEKASIAESVGSSSSDSTELTAPSASSHAILDDREEYERLLRRNRVRASLQASIISASTQTLPALLSEMEPIAQVDSPKDMDPSVLTYPRPGSSTESLPVSPSLGPADLSIKRPYLGSTYRSSTVHPLLPPVDVVKPPQTVPEIDEVSGSPVKSRDYALEKKHNQLAAVEAIQDKVAGAQESKDAETKSSTTASSSTVVLSSPPTTVRPKTEDSNGTVRRRPRSSSISSVATFSTGGAESIFRLLPRESRSAIRRMLYVEPSARCTLTDLLKGKGKSNDLLCGCNSHDKDSPPCQDHCAPEEEDEGDEWLKSIIPCSVPGHVPTHHHIKVTVDEKHNKRRFF</sequence>
<feature type="compositionally biased region" description="Low complexity" evidence="10">
    <location>
        <begin position="856"/>
        <end position="873"/>
    </location>
</feature>
<evidence type="ECO:0000256" key="9">
    <source>
        <dbReference type="PROSITE-ProRule" id="PRU10141"/>
    </source>
</evidence>
<evidence type="ECO:0000256" key="2">
    <source>
        <dbReference type="ARBA" id="ARBA00022527"/>
    </source>
</evidence>
<feature type="compositionally biased region" description="Low complexity" evidence="10">
    <location>
        <begin position="674"/>
        <end position="685"/>
    </location>
</feature>
<dbReference type="PROSITE" id="PS50011">
    <property type="entry name" value="PROTEIN_KINASE_DOM"/>
    <property type="match status" value="1"/>
</dbReference>
<feature type="region of interest" description="Disordered" evidence="10">
    <location>
        <begin position="1"/>
        <end position="170"/>
    </location>
</feature>
<feature type="region of interest" description="Disordered" evidence="10">
    <location>
        <begin position="611"/>
        <end position="697"/>
    </location>
</feature>
<evidence type="ECO:0000313" key="13">
    <source>
        <dbReference type="Proteomes" id="UP000313359"/>
    </source>
</evidence>
<dbReference type="Gene3D" id="1.10.510.10">
    <property type="entry name" value="Transferase(Phosphotransferase) domain 1"/>
    <property type="match status" value="1"/>
</dbReference>
<evidence type="ECO:0000256" key="5">
    <source>
        <dbReference type="ARBA" id="ARBA00022777"/>
    </source>
</evidence>
<evidence type="ECO:0000256" key="3">
    <source>
        <dbReference type="ARBA" id="ARBA00022679"/>
    </source>
</evidence>
<name>A0A5C2SQX9_9APHY</name>
<keyword evidence="13" id="KW-1185">Reference proteome</keyword>
<gene>
    <name evidence="12" type="ORF">L227DRAFT_606382</name>
</gene>
<dbReference type="SMART" id="SM00220">
    <property type="entry name" value="S_TKc"/>
    <property type="match status" value="1"/>
</dbReference>
<dbReference type="PANTHER" id="PTHR24343">
    <property type="entry name" value="SERINE/THREONINE KINASE"/>
    <property type="match status" value="1"/>
</dbReference>
<feature type="compositionally biased region" description="Low complexity" evidence="10">
    <location>
        <begin position="644"/>
        <end position="664"/>
    </location>
</feature>
<dbReference type="PROSITE" id="PS00107">
    <property type="entry name" value="PROTEIN_KINASE_ATP"/>
    <property type="match status" value="1"/>
</dbReference>
<feature type="compositionally biased region" description="Pro residues" evidence="10">
    <location>
        <begin position="153"/>
        <end position="164"/>
    </location>
</feature>
<dbReference type="OrthoDB" id="6513151at2759"/>
<dbReference type="EMBL" id="ML122251">
    <property type="protein sequence ID" value="RPD66265.1"/>
    <property type="molecule type" value="Genomic_DNA"/>
</dbReference>
<keyword evidence="3" id="KW-0808">Transferase</keyword>
<feature type="compositionally biased region" description="Basic residues" evidence="10">
    <location>
        <begin position="349"/>
        <end position="362"/>
    </location>
</feature>
<feature type="compositionally biased region" description="Low complexity" evidence="10">
    <location>
        <begin position="299"/>
        <end position="308"/>
    </location>
</feature>
<dbReference type="AlphaFoldDB" id="A0A5C2SQX9"/>
<dbReference type="Proteomes" id="UP000313359">
    <property type="component" value="Unassembled WGS sequence"/>
</dbReference>
<feature type="compositionally biased region" description="Polar residues" evidence="10">
    <location>
        <begin position="321"/>
        <end position="341"/>
    </location>
</feature>